<accession>A0A1R2CKM2</accession>
<gene>
    <name evidence="1" type="ORF">SteCoe_8273</name>
</gene>
<evidence type="ECO:0000313" key="1">
    <source>
        <dbReference type="EMBL" id="OMJ89568.1"/>
    </source>
</evidence>
<name>A0A1R2CKM2_9CILI</name>
<dbReference type="EMBL" id="MPUH01000123">
    <property type="protein sequence ID" value="OMJ89568.1"/>
    <property type="molecule type" value="Genomic_DNA"/>
</dbReference>
<dbReference type="Proteomes" id="UP000187209">
    <property type="component" value="Unassembled WGS sequence"/>
</dbReference>
<keyword evidence="2" id="KW-1185">Reference proteome</keyword>
<protein>
    <submittedName>
        <fullName evidence="1">Uncharacterized protein</fullName>
    </submittedName>
</protein>
<evidence type="ECO:0000313" key="2">
    <source>
        <dbReference type="Proteomes" id="UP000187209"/>
    </source>
</evidence>
<dbReference type="AlphaFoldDB" id="A0A1R2CKM2"/>
<sequence length="189" mass="21828">MDFAKKSKLNLLNSHIKQILLKVIYYWKGTCGARNDVRKVKKVEKVNRTTARKKTDNPMRFSINYRRETNEDFIDDDFLKSCLSKASVTLTRSTQNSKQSTTLFDEIKASLKTKAQNNNLKETPEDVFEEYNSSKIQPENVSNDPLNASRVLKNHFSINVLQKQINRVIHRRAVTELSNTLAVVSTKYV</sequence>
<organism evidence="1 2">
    <name type="scientific">Stentor coeruleus</name>
    <dbReference type="NCBI Taxonomy" id="5963"/>
    <lineage>
        <taxon>Eukaryota</taxon>
        <taxon>Sar</taxon>
        <taxon>Alveolata</taxon>
        <taxon>Ciliophora</taxon>
        <taxon>Postciliodesmatophora</taxon>
        <taxon>Heterotrichea</taxon>
        <taxon>Heterotrichida</taxon>
        <taxon>Stentoridae</taxon>
        <taxon>Stentor</taxon>
    </lineage>
</organism>
<reference evidence="1 2" key="1">
    <citation type="submission" date="2016-11" db="EMBL/GenBank/DDBJ databases">
        <title>The macronuclear genome of Stentor coeruleus: a giant cell with tiny introns.</title>
        <authorList>
            <person name="Slabodnick M."/>
            <person name="Ruby J.G."/>
            <person name="Reiff S.B."/>
            <person name="Swart E.C."/>
            <person name="Gosai S."/>
            <person name="Prabakaran S."/>
            <person name="Witkowska E."/>
            <person name="Larue G.E."/>
            <person name="Fisher S."/>
            <person name="Freeman R.M."/>
            <person name="Gunawardena J."/>
            <person name="Chu W."/>
            <person name="Stover N.A."/>
            <person name="Gregory B.D."/>
            <person name="Nowacki M."/>
            <person name="Derisi J."/>
            <person name="Roy S.W."/>
            <person name="Marshall W.F."/>
            <person name="Sood P."/>
        </authorList>
    </citation>
    <scope>NUCLEOTIDE SEQUENCE [LARGE SCALE GENOMIC DNA]</scope>
    <source>
        <strain evidence="1">WM001</strain>
    </source>
</reference>
<proteinExistence type="predicted"/>
<comment type="caution">
    <text evidence="1">The sequence shown here is derived from an EMBL/GenBank/DDBJ whole genome shotgun (WGS) entry which is preliminary data.</text>
</comment>